<protein>
    <submittedName>
        <fullName evidence="1">Uncharacterized protein</fullName>
    </submittedName>
</protein>
<reference evidence="2" key="1">
    <citation type="journal article" date="2018" name="Gigascience">
        <title>Genome assembly of the Pink Ipe (Handroanthus impetiginosus, Bignoniaceae), a highly valued, ecologically keystone Neotropical timber forest tree.</title>
        <authorList>
            <person name="Silva-Junior O.B."/>
            <person name="Grattapaglia D."/>
            <person name="Novaes E."/>
            <person name="Collevatti R.G."/>
        </authorList>
    </citation>
    <scope>NUCLEOTIDE SEQUENCE [LARGE SCALE GENOMIC DNA]</scope>
    <source>
        <strain evidence="2">cv. UFG-1</strain>
    </source>
</reference>
<evidence type="ECO:0000313" key="2">
    <source>
        <dbReference type="Proteomes" id="UP000231279"/>
    </source>
</evidence>
<organism evidence="1 2">
    <name type="scientific">Handroanthus impetiginosus</name>
    <dbReference type="NCBI Taxonomy" id="429701"/>
    <lineage>
        <taxon>Eukaryota</taxon>
        <taxon>Viridiplantae</taxon>
        <taxon>Streptophyta</taxon>
        <taxon>Embryophyta</taxon>
        <taxon>Tracheophyta</taxon>
        <taxon>Spermatophyta</taxon>
        <taxon>Magnoliopsida</taxon>
        <taxon>eudicotyledons</taxon>
        <taxon>Gunneridae</taxon>
        <taxon>Pentapetalae</taxon>
        <taxon>asterids</taxon>
        <taxon>lamiids</taxon>
        <taxon>Lamiales</taxon>
        <taxon>Bignoniaceae</taxon>
        <taxon>Crescentiina</taxon>
        <taxon>Tabebuia alliance</taxon>
        <taxon>Handroanthus</taxon>
    </lineage>
</organism>
<dbReference type="EMBL" id="NKXS01001785">
    <property type="protein sequence ID" value="PIN16881.1"/>
    <property type="molecule type" value="Genomic_DNA"/>
</dbReference>
<dbReference type="AlphaFoldDB" id="A0A2G9HH65"/>
<keyword evidence="2" id="KW-1185">Reference proteome</keyword>
<name>A0A2G9HH65_9LAMI</name>
<comment type="caution">
    <text evidence="1">The sequence shown here is derived from an EMBL/GenBank/DDBJ whole genome shotgun (WGS) entry which is preliminary data.</text>
</comment>
<evidence type="ECO:0000313" key="1">
    <source>
        <dbReference type="EMBL" id="PIN16881.1"/>
    </source>
</evidence>
<dbReference type="Proteomes" id="UP000231279">
    <property type="component" value="Unassembled WGS sequence"/>
</dbReference>
<sequence>MGRGAGRMNATGRLSLKYQDLWFNLAFGSPDFTSLSLEMQPAAPHGKYDCGISSNT</sequence>
<gene>
    <name evidence="1" type="ORF">CDL12_10456</name>
</gene>
<accession>A0A2G9HH65</accession>
<proteinExistence type="predicted"/>